<proteinExistence type="predicted"/>
<feature type="region of interest" description="Disordered" evidence="1">
    <location>
        <begin position="1"/>
        <end position="54"/>
    </location>
</feature>
<dbReference type="Proteomes" id="UP000316778">
    <property type="component" value="Unassembled WGS sequence"/>
</dbReference>
<evidence type="ECO:0000313" key="2">
    <source>
        <dbReference type="EMBL" id="TWI84428.1"/>
    </source>
</evidence>
<feature type="compositionally biased region" description="Basic residues" evidence="1">
    <location>
        <begin position="178"/>
        <end position="191"/>
    </location>
</feature>
<evidence type="ECO:0000256" key="1">
    <source>
        <dbReference type="SAM" id="MobiDB-lite"/>
    </source>
</evidence>
<keyword evidence="3" id="KW-1185">Reference proteome</keyword>
<organism evidence="2 3">
    <name type="scientific">Chitinophaga japonensis</name>
    <name type="common">Flexibacter japonensis</name>
    <dbReference type="NCBI Taxonomy" id="104662"/>
    <lineage>
        <taxon>Bacteria</taxon>
        <taxon>Pseudomonadati</taxon>
        <taxon>Bacteroidota</taxon>
        <taxon>Chitinophagia</taxon>
        <taxon>Chitinophagales</taxon>
        <taxon>Chitinophagaceae</taxon>
        <taxon>Chitinophaga</taxon>
    </lineage>
</organism>
<sequence length="639" mass="72513">MNTHAEKKGERKNQIPASTPIVLQRGQATPLQFEDSRPETAQSQVQREMADNSPQVKRLSTYQEMANDTAQIKQLRSYQALADNYASMSASGVIQRMIGNGGYLHRGRIVIGPSGARFEIVDNDIFRGRLAYKLEDRDGNQVWADFQDNNYNFDPSYTGVLGFTGWDEKNVEEGEATRKRKRKNEGSATKKRKTIVPIKFHVARRHNSARTYTTFDDPGEAIRVLREECGLTAELATSIISKKDWSYPTMQSLMSLLQKEGALQPGLEEGAKLWQAEQPAKQYTIKTTSNGSPLAQIVGCHLMEYQETNNGTQGPRQSRDESRKKQLEFTQAILGLPAEQAPLHSLGIGQPDHVKLFPALFDVKFEDNQNKLFSKTAGSLTFKLYQSALSGRDQQFSHKDTLLSAARKDRKEKTKQVLREMQFDADALHRFSEKDEDHLRVHLGVKDTGSDNSMEEDESWKFPFSVAEVGEWTLREFYDYVFKHNVYSGGMFKEYAAKMAELDILEGESKDSDAQQQIEKSRARRKGVQSRVKSANDELFRIMRVLQIDIVKAYQRLHQWEEKLSILQSGNPEDEQKKTTIAAYKASLGDYMKMTLTELKKKRYPTPLQGIGDKQLKELTGTQPTEAPPAKNDGEENIS</sequence>
<name>A0A562STL1_CHIJA</name>
<dbReference type="EMBL" id="VLLG01000005">
    <property type="protein sequence ID" value="TWI84428.1"/>
    <property type="molecule type" value="Genomic_DNA"/>
</dbReference>
<evidence type="ECO:0000313" key="3">
    <source>
        <dbReference type="Proteomes" id="UP000316778"/>
    </source>
</evidence>
<feature type="compositionally biased region" description="Basic and acidic residues" evidence="1">
    <location>
        <begin position="1"/>
        <end position="13"/>
    </location>
</feature>
<feature type="region of interest" description="Disordered" evidence="1">
    <location>
        <begin position="508"/>
        <end position="529"/>
    </location>
</feature>
<feature type="region of interest" description="Disordered" evidence="1">
    <location>
        <begin position="172"/>
        <end position="191"/>
    </location>
</feature>
<feature type="compositionally biased region" description="Polar residues" evidence="1">
    <location>
        <begin position="39"/>
        <end position="54"/>
    </location>
</feature>
<dbReference type="AlphaFoldDB" id="A0A562STL1"/>
<reference evidence="2 3" key="1">
    <citation type="journal article" date="2013" name="Stand. Genomic Sci.">
        <title>Genomic Encyclopedia of Type Strains, Phase I: The one thousand microbial genomes (KMG-I) project.</title>
        <authorList>
            <person name="Kyrpides N.C."/>
            <person name="Woyke T."/>
            <person name="Eisen J.A."/>
            <person name="Garrity G."/>
            <person name="Lilburn T.G."/>
            <person name="Beck B.J."/>
            <person name="Whitman W.B."/>
            <person name="Hugenholtz P."/>
            <person name="Klenk H.P."/>
        </authorList>
    </citation>
    <scope>NUCLEOTIDE SEQUENCE [LARGE SCALE GENOMIC DNA]</scope>
    <source>
        <strain evidence="2 3">DSM 13484</strain>
    </source>
</reference>
<comment type="caution">
    <text evidence="2">The sequence shown here is derived from an EMBL/GenBank/DDBJ whole genome shotgun (WGS) entry which is preliminary data.</text>
</comment>
<protein>
    <submittedName>
        <fullName evidence="2">Uncharacterized protein</fullName>
    </submittedName>
</protein>
<accession>A0A562STL1</accession>
<gene>
    <name evidence="2" type="ORF">LX66_4798</name>
</gene>
<feature type="region of interest" description="Disordered" evidence="1">
    <location>
        <begin position="603"/>
        <end position="639"/>
    </location>
</feature>